<organism evidence="2">
    <name type="scientific">Metalysinibacillus saudimassiliensis</name>
    <dbReference type="NCBI Taxonomy" id="1461583"/>
    <lineage>
        <taxon>Bacteria</taxon>
        <taxon>Bacillati</taxon>
        <taxon>Bacillota</taxon>
        <taxon>Bacilli</taxon>
        <taxon>Bacillales</taxon>
        <taxon>Caryophanaceae</taxon>
        <taxon>Metalysinibacillus</taxon>
    </lineage>
</organism>
<dbReference type="SMART" id="SM00849">
    <property type="entry name" value="Lactamase_B"/>
    <property type="match status" value="1"/>
</dbReference>
<dbReference type="PANTHER" id="PTHR42951:SF21">
    <property type="entry name" value="METALLO-HYDROLASE YQJP-RELATED"/>
    <property type="match status" value="1"/>
</dbReference>
<sequence length="315" mass="35570">MDVHKIAIPTPYKIGDVNAFLVKGDALTIFDVGPKTTEAYEALQWGIRAAGYTMKDVEQVVLTHHHPDHAGWTDAFPHAAIMGHVYNDLWLRHDEDFLNYHEAFYRHNLFESGVPGAVIEKNVQVRREMEWVGTLPLTKILADGDEIPGHKGLKAIETLGHARSHLIFWDERSHDVIGGDLLLERITPNPLIEPPLIEGEPRAKSQLEYNASLALLRELPVATMYTGHGADLTQIVPLIDARMTRQHDQALTLYELIGQDEVTPLEATSRFYPRVYQKQFGLTLSKTIGALDYLESLGMLGKVQRAGIYYYKRVK</sequence>
<dbReference type="AlphaFoldDB" id="A0A078LYR2"/>
<dbReference type="Pfam" id="PF00753">
    <property type="entry name" value="Lactamase_B"/>
    <property type="match status" value="1"/>
</dbReference>
<name>A0A078LYR2_9BACL</name>
<protein>
    <submittedName>
        <fullName evidence="2">Metallo-beta-lactamase superfamily protein</fullName>
    </submittedName>
</protein>
<evidence type="ECO:0000259" key="1">
    <source>
        <dbReference type="SMART" id="SM00849"/>
    </source>
</evidence>
<dbReference type="InterPro" id="IPR050855">
    <property type="entry name" value="NDM-1-like"/>
</dbReference>
<evidence type="ECO:0000313" key="2">
    <source>
        <dbReference type="EMBL" id="CEA00243.1"/>
    </source>
</evidence>
<reference evidence="2" key="1">
    <citation type="submission" date="2014-07" db="EMBL/GenBank/DDBJ databases">
        <authorList>
            <person name="Urmite Genomes Urmite Genomes"/>
        </authorList>
    </citation>
    <scope>NUCLEOTIDE SEQUENCE</scope>
    <source>
        <strain evidence="2">13S34_air</strain>
    </source>
</reference>
<proteinExistence type="predicted"/>
<dbReference type="SUPFAM" id="SSF56281">
    <property type="entry name" value="Metallo-hydrolase/oxidoreductase"/>
    <property type="match status" value="1"/>
</dbReference>
<accession>A0A078LYR2</accession>
<gene>
    <name evidence="2" type="ORF">BN1050_00535</name>
</gene>
<dbReference type="PATRIC" id="fig|1461583.4.peg.507"/>
<dbReference type="InterPro" id="IPR036866">
    <property type="entry name" value="RibonucZ/Hydroxyglut_hydro"/>
</dbReference>
<dbReference type="PANTHER" id="PTHR42951">
    <property type="entry name" value="METALLO-BETA-LACTAMASE DOMAIN-CONTAINING"/>
    <property type="match status" value="1"/>
</dbReference>
<dbReference type="HOGENOM" id="CLU_048478_0_2_9"/>
<dbReference type="EMBL" id="LN483073">
    <property type="protein sequence ID" value="CEA00243.1"/>
    <property type="molecule type" value="Genomic_DNA"/>
</dbReference>
<feature type="domain" description="Metallo-beta-lactamase" evidence="1">
    <location>
        <begin position="16"/>
        <end position="228"/>
    </location>
</feature>
<dbReference type="Gene3D" id="3.60.15.10">
    <property type="entry name" value="Ribonuclease Z/Hydroxyacylglutathione hydrolase-like"/>
    <property type="match status" value="1"/>
</dbReference>
<dbReference type="InterPro" id="IPR001279">
    <property type="entry name" value="Metallo-B-lactamas"/>
</dbReference>